<gene>
    <name evidence="2" type="ORF">BQ2448_2336</name>
</gene>
<evidence type="ECO:0000256" key="1">
    <source>
        <dbReference type="SAM" id="MobiDB-lite"/>
    </source>
</evidence>
<reference evidence="3" key="1">
    <citation type="submission" date="2016-09" db="EMBL/GenBank/DDBJ databases">
        <authorList>
            <person name="Jeantristanb JTB J.-T."/>
            <person name="Ricardo R."/>
        </authorList>
    </citation>
    <scope>NUCLEOTIDE SEQUENCE [LARGE SCALE GENOMIC DNA]</scope>
</reference>
<dbReference type="EMBL" id="FMSP01000004">
    <property type="protein sequence ID" value="SCV69316.1"/>
    <property type="molecule type" value="Genomic_DNA"/>
</dbReference>
<feature type="region of interest" description="Disordered" evidence="1">
    <location>
        <begin position="33"/>
        <end position="90"/>
    </location>
</feature>
<keyword evidence="3" id="KW-1185">Reference proteome</keyword>
<evidence type="ECO:0000313" key="2">
    <source>
        <dbReference type="EMBL" id="SCV69316.1"/>
    </source>
</evidence>
<sequence>MSSDQHEVWAKAANDEFTSMRNDFKVFTIEDRSCENESTLSSPGQPWPGCTPARASPTDQDLGTRHLPSAPVTLPTPASGLNPELGDSPV</sequence>
<proteinExistence type="predicted"/>
<organism evidence="2 3">
    <name type="scientific">Microbotryum intermedium</name>
    <dbReference type="NCBI Taxonomy" id="269621"/>
    <lineage>
        <taxon>Eukaryota</taxon>
        <taxon>Fungi</taxon>
        <taxon>Dikarya</taxon>
        <taxon>Basidiomycota</taxon>
        <taxon>Pucciniomycotina</taxon>
        <taxon>Microbotryomycetes</taxon>
        <taxon>Microbotryales</taxon>
        <taxon>Microbotryaceae</taxon>
        <taxon>Microbotryum</taxon>
    </lineage>
</organism>
<dbReference type="Proteomes" id="UP000198372">
    <property type="component" value="Unassembled WGS sequence"/>
</dbReference>
<name>A0A238FDY8_9BASI</name>
<evidence type="ECO:0000313" key="3">
    <source>
        <dbReference type="Proteomes" id="UP000198372"/>
    </source>
</evidence>
<dbReference type="OrthoDB" id="2796020at2759"/>
<protein>
    <submittedName>
        <fullName evidence="2">BQ2448_2336 protein</fullName>
    </submittedName>
</protein>
<dbReference type="AlphaFoldDB" id="A0A238FDY8"/>
<accession>A0A238FDY8</accession>